<evidence type="ECO:0000313" key="1">
    <source>
        <dbReference type="EMBL" id="OUP19671.1"/>
    </source>
</evidence>
<protein>
    <recommendedName>
        <fullName evidence="3">RteC protein</fullName>
    </recommendedName>
</protein>
<dbReference type="Pfam" id="PF09357">
    <property type="entry name" value="RteC"/>
    <property type="match status" value="1"/>
</dbReference>
<evidence type="ECO:0000313" key="2">
    <source>
        <dbReference type="Proteomes" id="UP000195950"/>
    </source>
</evidence>
<dbReference type="EMBL" id="NFJX01000006">
    <property type="protein sequence ID" value="OUP19671.1"/>
    <property type="molecule type" value="Genomic_DNA"/>
</dbReference>
<organism evidence="1 2">
    <name type="scientific">Parabacteroides distasonis</name>
    <dbReference type="NCBI Taxonomy" id="823"/>
    <lineage>
        <taxon>Bacteria</taxon>
        <taxon>Pseudomonadati</taxon>
        <taxon>Bacteroidota</taxon>
        <taxon>Bacteroidia</taxon>
        <taxon>Bacteroidales</taxon>
        <taxon>Tannerellaceae</taxon>
        <taxon>Parabacteroides</taxon>
    </lineage>
</organism>
<dbReference type="Proteomes" id="UP000195950">
    <property type="component" value="Unassembled WGS sequence"/>
</dbReference>
<gene>
    <name evidence="1" type="ORF">B5F32_09145</name>
</gene>
<dbReference type="AlphaFoldDB" id="A0A1Y4IPS9"/>
<dbReference type="RefSeq" id="WP_087344091.1">
    <property type="nucleotide sequence ID" value="NZ_JAQMQD010000005.1"/>
</dbReference>
<proteinExistence type="predicted"/>
<sequence length="209" mass="23622">METSMTDRLLGCFAKAVREKKELTEAELSSAYTEFMNHLQSITDGGQPVIVKLRRLRRLELELETYRHRAFPVLEGLTDIYLTKAAALVRMETDLLHFMAEHPGLHAAPSSADEKTRNRPALHWKGSLANLMELVASLDYSGLVTDGKGNRQSFAALVAAFETLFNVTLPKPYDLRADLAHRKKNLSVLLPKLRETYEKNIVNCGLDRR</sequence>
<dbReference type="InterPro" id="IPR018534">
    <property type="entry name" value="Tet_reg_excision_RteC"/>
</dbReference>
<evidence type="ECO:0008006" key="3">
    <source>
        <dbReference type="Google" id="ProtNLM"/>
    </source>
</evidence>
<comment type="caution">
    <text evidence="1">The sequence shown here is derived from an EMBL/GenBank/DDBJ whole genome shotgun (WGS) entry which is preliminary data.</text>
</comment>
<accession>A0A1Y4IPS9</accession>
<name>A0A1Y4IPS9_PARDI</name>
<reference evidence="2" key="1">
    <citation type="submission" date="2017-04" db="EMBL/GenBank/DDBJ databases">
        <title>Function of individual gut microbiota members based on whole genome sequencing of pure cultures obtained from chicken caecum.</title>
        <authorList>
            <person name="Medvecky M."/>
            <person name="Cejkova D."/>
            <person name="Polansky O."/>
            <person name="Karasova D."/>
            <person name="Kubasova T."/>
            <person name="Cizek A."/>
            <person name="Rychlik I."/>
        </authorList>
    </citation>
    <scope>NUCLEOTIDE SEQUENCE [LARGE SCALE GENOMIC DNA]</scope>
    <source>
        <strain evidence="2">An199</strain>
    </source>
</reference>